<dbReference type="NCBIfam" id="NF035954">
    <property type="entry name" value="ocin_CA_C0660"/>
    <property type="match status" value="1"/>
</dbReference>
<protein>
    <submittedName>
        <fullName evidence="1">Uncharacterized protein</fullName>
    </submittedName>
</protein>
<reference evidence="1 2" key="1">
    <citation type="submission" date="2019-07" db="EMBL/GenBank/DDBJ databases">
        <authorList>
            <person name="Chang H.-W."/>
            <person name="Raman A."/>
            <person name="Venkatesh S."/>
            <person name="Gehrig J."/>
        </authorList>
    </citation>
    <scope>NUCLEOTIDE SEQUENCE [LARGE SCALE GENOMIC DNA]</scope>
    <source>
        <strain evidence="1">Blautia_wexlerae_LFYP_14</strain>
    </source>
</reference>
<evidence type="ECO:0000313" key="2">
    <source>
        <dbReference type="Proteomes" id="UP000366766"/>
    </source>
</evidence>
<dbReference type="RefSeq" id="WP_144136736.1">
    <property type="nucleotide sequence ID" value="NZ_CABHOF010000014.1"/>
</dbReference>
<keyword evidence="2" id="KW-1185">Reference proteome</keyword>
<dbReference type="EMBL" id="CABHOF010000014">
    <property type="protein sequence ID" value="VUX62902.1"/>
    <property type="molecule type" value="Genomic_DNA"/>
</dbReference>
<accession>A0A564WKD2</accession>
<evidence type="ECO:0000313" key="1">
    <source>
        <dbReference type="EMBL" id="VUX62902.1"/>
    </source>
</evidence>
<proteinExistence type="predicted"/>
<dbReference type="Proteomes" id="UP000366766">
    <property type="component" value="Unassembled WGS sequence"/>
</dbReference>
<sequence>MRIVNPLNRTPETEETMVMGCHCMCNSGHQGTYNLAWLPIVPNCQCNCIEGADTNYTYNYNGASDAA</sequence>
<organism evidence="1 2">
    <name type="scientific">Blautia wexlerae</name>
    <dbReference type="NCBI Taxonomy" id="418240"/>
    <lineage>
        <taxon>Bacteria</taxon>
        <taxon>Bacillati</taxon>
        <taxon>Bacillota</taxon>
        <taxon>Clostridia</taxon>
        <taxon>Lachnospirales</taxon>
        <taxon>Lachnospiraceae</taxon>
        <taxon>Blautia</taxon>
    </lineage>
</organism>
<dbReference type="AlphaFoldDB" id="A0A564WKD2"/>
<name>A0A564WKD2_9FIRM</name>
<gene>
    <name evidence="1" type="ORF">BWLFYP14_00651</name>
</gene>